<accession>A0ACB0LRU7</accession>
<organism evidence="1 2">
    <name type="scientific">Trifolium pratense</name>
    <name type="common">Red clover</name>
    <dbReference type="NCBI Taxonomy" id="57577"/>
    <lineage>
        <taxon>Eukaryota</taxon>
        <taxon>Viridiplantae</taxon>
        <taxon>Streptophyta</taxon>
        <taxon>Embryophyta</taxon>
        <taxon>Tracheophyta</taxon>
        <taxon>Spermatophyta</taxon>
        <taxon>Magnoliopsida</taxon>
        <taxon>eudicotyledons</taxon>
        <taxon>Gunneridae</taxon>
        <taxon>Pentapetalae</taxon>
        <taxon>rosids</taxon>
        <taxon>fabids</taxon>
        <taxon>Fabales</taxon>
        <taxon>Fabaceae</taxon>
        <taxon>Papilionoideae</taxon>
        <taxon>50 kb inversion clade</taxon>
        <taxon>NPAAA clade</taxon>
        <taxon>Hologalegina</taxon>
        <taxon>IRL clade</taxon>
        <taxon>Trifolieae</taxon>
        <taxon>Trifolium</taxon>
    </lineage>
</organism>
<protein>
    <submittedName>
        <fullName evidence="1">Uncharacterized protein</fullName>
    </submittedName>
</protein>
<evidence type="ECO:0000313" key="2">
    <source>
        <dbReference type="Proteomes" id="UP001177021"/>
    </source>
</evidence>
<dbReference type="EMBL" id="CASHSV030000615">
    <property type="protein sequence ID" value="CAJ2672214.1"/>
    <property type="molecule type" value="Genomic_DNA"/>
</dbReference>
<name>A0ACB0LRU7_TRIPR</name>
<comment type="caution">
    <text evidence="1">The sequence shown here is derived from an EMBL/GenBank/DDBJ whole genome shotgun (WGS) entry which is preliminary data.</text>
</comment>
<sequence>MEVHSPIVAKRLWNVLRISFFMMRKSVFSKRKMIMSMNLLMKKGKVLRKSLSKFMSSRNCHNHHSSKNYGGRFMVHDYEFSCSNSPNPLFINKLKRNHHFTFPCINAPEVIDEEILPCQYLLSPLKFEIENVSKGSMTMVPKTPEYTLDFRFDASEEGESPLLSPFSVRISNYSTLEENEEIENSQVDDEAEDFIRRFYEQLRMQNGLQNCPNFKK</sequence>
<gene>
    <name evidence="1" type="ORF">MILVUS5_LOCUS35885</name>
</gene>
<proteinExistence type="predicted"/>
<reference evidence="1" key="1">
    <citation type="submission" date="2023-10" db="EMBL/GenBank/DDBJ databases">
        <authorList>
            <person name="Rodriguez Cubillos JULIANA M."/>
            <person name="De Vega J."/>
        </authorList>
    </citation>
    <scope>NUCLEOTIDE SEQUENCE</scope>
</reference>
<evidence type="ECO:0000313" key="1">
    <source>
        <dbReference type="EMBL" id="CAJ2672214.1"/>
    </source>
</evidence>
<keyword evidence="2" id="KW-1185">Reference proteome</keyword>
<dbReference type="Proteomes" id="UP001177021">
    <property type="component" value="Unassembled WGS sequence"/>
</dbReference>